<accession>A0A1H0UA81</accession>
<comment type="subcellular location">
    <subcellularLocation>
        <location evidence="1">Membrane</location>
        <topology evidence="1">Multi-pass membrane protein</topology>
    </subcellularLocation>
</comment>
<reference evidence="9" key="1">
    <citation type="submission" date="2016-10" db="EMBL/GenBank/DDBJ databases">
        <authorList>
            <person name="Varghese N."/>
            <person name="Submissions S."/>
        </authorList>
    </citation>
    <scope>NUCLEOTIDE SEQUENCE [LARGE SCALE GENOMIC DNA]</scope>
    <source>
        <strain evidence="9">IBRC-M10078</strain>
    </source>
</reference>
<dbReference type="Proteomes" id="UP000199159">
    <property type="component" value="Unassembled WGS sequence"/>
</dbReference>
<name>A0A1H0UA81_9BACI</name>
<dbReference type="Pfam" id="PF03547">
    <property type="entry name" value="Mem_trans"/>
    <property type="match status" value="1"/>
</dbReference>
<feature type="transmembrane region" description="Helical" evidence="7">
    <location>
        <begin position="123"/>
        <end position="146"/>
    </location>
</feature>
<gene>
    <name evidence="8" type="ORF">SAMN05216565_104251</name>
</gene>
<evidence type="ECO:0000256" key="3">
    <source>
        <dbReference type="ARBA" id="ARBA00022475"/>
    </source>
</evidence>
<dbReference type="InterPro" id="IPR004776">
    <property type="entry name" value="Mem_transp_PIN-like"/>
</dbReference>
<feature type="transmembrane region" description="Helical" evidence="7">
    <location>
        <begin position="6"/>
        <end position="22"/>
    </location>
</feature>
<keyword evidence="2" id="KW-0813">Transport</keyword>
<protein>
    <recommendedName>
        <fullName evidence="10">Malonate transporter</fullName>
    </recommendedName>
</protein>
<evidence type="ECO:0000313" key="8">
    <source>
        <dbReference type="EMBL" id="SDP62908.1"/>
    </source>
</evidence>
<keyword evidence="9" id="KW-1185">Reference proteome</keyword>
<evidence type="ECO:0000313" key="9">
    <source>
        <dbReference type="Proteomes" id="UP000199159"/>
    </source>
</evidence>
<proteinExistence type="predicted"/>
<dbReference type="RefSeq" id="WP_090853640.1">
    <property type="nucleotide sequence ID" value="NZ_FNJU01000004.1"/>
</dbReference>
<dbReference type="GO" id="GO:0055085">
    <property type="term" value="P:transmembrane transport"/>
    <property type="evidence" value="ECO:0007669"/>
    <property type="project" value="InterPro"/>
</dbReference>
<feature type="transmembrane region" description="Helical" evidence="7">
    <location>
        <begin position="34"/>
        <end position="53"/>
    </location>
</feature>
<organism evidence="8 9">
    <name type="scientific">Litchfieldia salsa</name>
    <dbReference type="NCBI Taxonomy" id="930152"/>
    <lineage>
        <taxon>Bacteria</taxon>
        <taxon>Bacillati</taxon>
        <taxon>Bacillota</taxon>
        <taxon>Bacilli</taxon>
        <taxon>Bacillales</taxon>
        <taxon>Bacillaceae</taxon>
        <taxon>Litchfieldia</taxon>
    </lineage>
</organism>
<dbReference type="PANTHER" id="PTHR36838">
    <property type="entry name" value="AUXIN EFFLUX CARRIER FAMILY PROTEIN"/>
    <property type="match status" value="1"/>
</dbReference>
<keyword evidence="5 7" id="KW-1133">Transmembrane helix</keyword>
<dbReference type="GO" id="GO:0016020">
    <property type="term" value="C:membrane"/>
    <property type="evidence" value="ECO:0007669"/>
    <property type="project" value="UniProtKB-SubCell"/>
</dbReference>
<evidence type="ECO:0000256" key="1">
    <source>
        <dbReference type="ARBA" id="ARBA00004141"/>
    </source>
</evidence>
<dbReference type="STRING" id="930152.SAMN05216565_104251"/>
<evidence type="ECO:0000256" key="6">
    <source>
        <dbReference type="ARBA" id="ARBA00023136"/>
    </source>
</evidence>
<dbReference type="OrthoDB" id="3238334at2"/>
<keyword evidence="3" id="KW-1003">Cell membrane</keyword>
<dbReference type="PANTHER" id="PTHR36838:SF3">
    <property type="entry name" value="TRANSPORTER AUXIN EFFLUX CARRIER EC FAMILY"/>
    <property type="match status" value="1"/>
</dbReference>
<feature type="transmembrane region" description="Helical" evidence="7">
    <location>
        <begin position="167"/>
        <end position="187"/>
    </location>
</feature>
<keyword evidence="4 7" id="KW-0812">Transmembrane</keyword>
<feature type="transmembrane region" description="Helical" evidence="7">
    <location>
        <begin position="226"/>
        <end position="244"/>
    </location>
</feature>
<feature type="transmembrane region" description="Helical" evidence="7">
    <location>
        <begin position="283"/>
        <end position="302"/>
    </location>
</feature>
<evidence type="ECO:0000256" key="2">
    <source>
        <dbReference type="ARBA" id="ARBA00022448"/>
    </source>
</evidence>
<keyword evidence="6 7" id="KW-0472">Membrane</keyword>
<evidence type="ECO:0008006" key="10">
    <source>
        <dbReference type="Google" id="ProtNLM"/>
    </source>
</evidence>
<dbReference type="AlphaFoldDB" id="A0A1H0UA81"/>
<feature type="transmembrane region" description="Helical" evidence="7">
    <location>
        <begin position="94"/>
        <end position="111"/>
    </location>
</feature>
<evidence type="ECO:0000256" key="7">
    <source>
        <dbReference type="SAM" id="Phobius"/>
    </source>
</evidence>
<feature type="transmembrane region" description="Helical" evidence="7">
    <location>
        <begin position="250"/>
        <end position="271"/>
    </location>
</feature>
<feature type="transmembrane region" description="Helical" evidence="7">
    <location>
        <begin position="59"/>
        <end position="82"/>
    </location>
</feature>
<sequence length="303" mass="34260">MDNFNQQFLYAIVIIGLGYALKRFKVLKEQDGEGLSRIIFNITLPALIIVTFNDINIDYSLILLIVIAFFYGLFIAFLGLWVFKKESRKTKGMMGMMIPGFNIGLFAYPLVEGIWGKDGLKYFGMFDVGNALIVFGVSYLIGSFYAQDNVKLGFKEITGKMVKSIPLMTYLLIFLLNLTGYQLPSFFIEVSEIVSLANMPLALLLLGIYLNFSFEKSYKILAIKFIAFRYGVGLALGIILYIILPFEDMFKYTVLIGLILPTSVSILPYSVEFDYDRKFVGTVSNLTIILSFFLLWGIGNLLL</sequence>
<evidence type="ECO:0000256" key="5">
    <source>
        <dbReference type="ARBA" id="ARBA00022989"/>
    </source>
</evidence>
<dbReference type="EMBL" id="FNJU01000004">
    <property type="protein sequence ID" value="SDP62908.1"/>
    <property type="molecule type" value="Genomic_DNA"/>
</dbReference>
<evidence type="ECO:0000256" key="4">
    <source>
        <dbReference type="ARBA" id="ARBA00022692"/>
    </source>
</evidence>
<feature type="transmembrane region" description="Helical" evidence="7">
    <location>
        <begin position="193"/>
        <end position="214"/>
    </location>
</feature>